<keyword evidence="6 7" id="KW-0788">Thiol protease</keyword>
<evidence type="ECO:0000259" key="10">
    <source>
        <dbReference type="PROSITE" id="PS52048"/>
    </source>
</evidence>
<dbReference type="InterPro" id="IPR057254">
    <property type="entry name" value="UCH_AS"/>
</dbReference>
<dbReference type="CDD" id="cd09616">
    <property type="entry name" value="Peptidase_C12_UCH_L1_L3"/>
    <property type="match status" value="1"/>
</dbReference>
<evidence type="ECO:0000256" key="1">
    <source>
        <dbReference type="ARBA" id="ARBA00000707"/>
    </source>
</evidence>
<comment type="caution">
    <text evidence="11">The sequence shown here is derived from an EMBL/GenBank/DDBJ whole genome shotgun (WGS) entry which is preliminary data.</text>
</comment>
<dbReference type="EMBL" id="CAJVPJ010004599">
    <property type="protein sequence ID" value="CAG8653663.1"/>
    <property type="molecule type" value="Genomic_DNA"/>
</dbReference>
<dbReference type="Pfam" id="PF01088">
    <property type="entry name" value="Peptidase_C12"/>
    <property type="match status" value="1"/>
</dbReference>
<gene>
    <name evidence="11" type="ORF">POCULU_LOCUS10086</name>
</gene>
<dbReference type="Gene3D" id="3.40.532.10">
    <property type="entry name" value="Peptidase C12, ubiquitin carboxyl-terminal hydrolase"/>
    <property type="match status" value="1"/>
</dbReference>
<dbReference type="GO" id="GO:0005737">
    <property type="term" value="C:cytoplasm"/>
    <property type="evidence" value="ECO:0007669"/>
    <property type="project" value="TreeGrafter"/>
</dbReference>
<dbReference type="EC" id="3.4.19.12" evidence="8"/>
<proteinExistence type="inferred from homology"/>
<dbReference type="GO" id="GO:0016579">
    <property type="term" value="P:protein deubiquitination"/>
    <property type="evidence" value="ECO:0007669"/>
    <property type="project" value="TreeGrafter"/>
</dbReference>
<evidence type="ECO:0000256" key="9">
    <source>
        <dbReference type="SAM" id="MobiDB-lite"/>
    </source>
</evidence>
<keyword evidence="4 7" id="KW-0833">Ubl conjugation pathway</keyword>
<evidence type="ECO:0000256" key="8">
    <source>
        <dbReference type="RuleBase" id="RU361215"/>
    </source>
</evidence>
<dbReference type="GO" id="GO:0004843">
    <property type="term" value="F:cysteine-type deubiquitinase activity"/>
    <property type="evidence" value="ECO:0007669"/>
    <property type="project" value="UniProtKB-UniRule"/>
</dbReference>
<dbReference type="InterPro" id="IPR001578">
    <property type="entry name" value="Peptidase_C12_UCH"/>
</dbReference>
<evidence type="ECO:0000256" key="6">
    <source>
        <dbReference type="ARBA" id="ARBA00022807"/>
    </source>
</evidence>
<evidence type="ECO:0000256" key="2">
    <source>
        <dbReference type="ARBA" id="ARBA00009326"/>
    </source>
</evidence>
<sequence>MTEETKKKSKWLPLESNPDVLNEYAHKLGLSRSWAYTDVFGLDQELLAMVPQPVASVLLLYPITANNEKYRKQQAQKEGQIISSDLIFYKQTISNACGTIGLLHSLANSLDVSQVNGPLKSLIEKTKDASPEERAKILEEDDGLAEAHKSAGEAGQTRAPRPDEDVKLHFICFSQKNGRLYELDGRNSAPIDHGPTTNLLEDSAKVIKKYMELDPTETQFSVIALSASQD</sequence>
<feature type="active site" description="Nucleophile" evidence="7">
    <location>
        <position position="97"/>
    </location>
</feature>
<dbReference type="PRINTS" id="PR00707">
    <property type="entry name" value="UBCTHYDRLASE"/>
</dbReference>
<evidence type="ECO:0000256" key="3">
    <source>
        <dbReference type="ARBA" id="ARBA00022670"/>
    </source>
</evidence>
<evidence type="ECO:0000313" key="12">
    <source>
        <dbReference type="Proteomes" id="UP000789572"/>
    </source>
</evidence>
<feature type="site" description="Transition state stabilizer" evidence="7">
    <location>
        <position position="91"/>
    </location>
</feature>
<name>A0A9N9DV34_9GLOM</name>
<dbReference type="PANTHER" id="PTHR10589:SF17">
    <property type="entry name" value="UBIQUITIN CARBOXYL-TERMINAL HYDROLASE"/>
    <property type="match status" value="1"/>
</dbReference>
<keyword evidence="5 7" id="KW-0378">Hydrolase</keyword>
<protein>
    <recommendedName>
        <fullName evidence="8">Ubiquitin carboxyl-terminal hydrolase</fullName>
        <ecNumber evidence="8">3.4.19.12</ecNumber>
    </recommendedName>
</protein>
<feature type="site" description="Important for enzyme activity" evidence="7">
    <location>
        <position position="184"/>
    </location>
</feature>
<feature type="active site" description="Proton donor" evidence="7">
    <location>
        <position position="169"/>
    </location>
</feature>
<dbReference type="OrthoDB" id="427186at2759"/>
<dbReference type="GO" id="GO:0006511">
    <property type="term" value="P:ubiquitin-dependent protein catabolic process"/>
    <property type="evidence" value="ECO:0007669"/>
    <property type="project" value="UniProtKB-UniRule"/>
</dbReference>
<dbReference type="PROSITE" id="PS52048">
    <property type="entry name" value="UCH_DOMAIN"/>
    <property type="match status" value="1"/>
</dbReference>
<reference evidence="11" key="1">
    <citation type="submission" date="2021-06" db="EMBL/GenBank/DDBJ databases">
        <authorList>
            <person name="Kallberg Y."/>
            <person name="Tangrot J."/>
            <person name="Rosling A."/>
        </authorList>
    </citation>
    <scope>NUCLEOTIDE SEQUENCE</scope>
    <source>
        <strain evidence="11">IA702</strain>
    </source>
</reference>
<keyword evidence="12" id="KW-1185">Reference proteome</keyword>
<comment type="similarity">
    <text evidence="2 7 8">Belongs to the peptidase C12 family.</text>
</comment>
<dbReference type="PANTHER" id="PTHR10589">
    <property type="entry name" value="UBIQUITIN CARBOXYL-TERMINAL HYDROLASE"/>
    <property type="match status" value="1"/>
</dbReference>
<dbReference type="InterPro" id="IPR036959">
    <property type="entry name" value="Peptidase_C12_UCH_sf"/>
</dbReference>
<dbReference type="AlphaFoldDB" id="A0A9N9DV34"/>
<accession>A0A9N9DV34</accession>
<evidence type="ECO:0000256" key="5">
    <source>
        <dbReference type="ARBA" id="ARBA00022801"/>
    </source>
</evidence>
<dbReference type="InterPro" id="IPR038765">
    <property type="entry name" value="Papain-like_cys_pep_sf"/>
</dbReference>
<feature type="domain" description="UCH catalytic" evidence="10">
    <location>
        <begin position="10"/>
        <end position="227"/>
    </location>
</feature>
<evidence type="ECO:0000313" key="11">
    <source>
        <dbReference type="EMBL" id="CAG8653663.1"/>
    </source>
</evidence>
<feature type="region of interest" description="Disordered" evidence="9">
    <location>
        <begin position="139"/>
        <end position="161"/>
    </location>
</feature>
<evidence type="ECO:0000256" key="7">
    <source>
        <dbReference type="PROSITE-ProRule" id="PRU01393"/>
    </source>
</evidence>
<keyword evidence="3 7" id="KW-0645">Protease</keyword>
<dbReference type="PROSITE" id="PS00140">
    <property type="entry name" value="UCH_1"/>
    <property type="match status" value="1"/>
</dbReference>
<dbReference type="Proteomes" id="UP000789572">
    <property type="component" value="Unassembled WGS sequence"/>
</dbReference>
<dbReference type="SUPFAM" id="SSF54001">
    <property type="entry name" value="Cysteine proteinases"/>
    <property type="match status" value="1"/>
</dbReference>
<evidence type="ECO:0000256" key="4">
    <source>
        <dbReference type="ARBA" id="ARBA00022786"/>
    </source>
</evidence>
<organism evidence="11 12">
    <name type="scientific">Paraglomus occultum</name>
    <dbReference type="NCBI Taxonomy" id="144539"/>
    <lineage>
        <taxon>Eukaryota</taxon>
        <taxon>Fungi</taxon>
        <taxon>Fungi incertae sedis</taxon>
        <taxon>Mucoromycota</taxon>
        <taxon>Glomeromycotina</taxon>
        <taxon>Glomeromycetes</taxon>
        <taxon>Paraglomerales</taxon>
        <taxon>Paraglomeraceae</taxon>
        <taxon>Paraglomus</taxon>
    </lineage>
</organism>
<dbReference type="FunFam" id="3.40.532.10:FF:000006">
    <property type="entry name" value="Ubiquitin carboxyl-terminal hydrolase"/>
    <property type="match status" value="1"/>
</dbReference>
<comment type="catalytic activity">
    <reaction evidence="1 7 8">
        <text>Thiol-dependent hydrolysis of ester, thioester, amide, peptide and isopeptide bonds formed by the C-terminal Gly of ubiquitin (a 76-residue protein attached to proteins as an intracellular targeting signal).</text>
        <dbReference type="EC" id="3.4.19.12"/>
    </reaction>
</comment>